<keyword evidence="1" id="KW-0040">ANK repeat</keyword>
<organism evidence="3">
    <name type="scientific">Thrips palmi</name>
    <name type="common">Melon thrips</name>
    <dbReference type="NCBI Taxonomy" id="161013"/>
    <lineage>
        <taxon>Eukaryota</taxon>
        <taxon>Metazoa</taxon>
        <taxon>Ecdysozoa</taxon>
        <taxon>Arthropoda</taxon>
        <taxon>Hexapoda</taxon>
        <taxon>Insecta</taxon>
        <taxon>Pterygota</taxon>
        <taxon>Neoptera</taxon>
        <taxon>Paraneoptera</taxon>
        <taxon>Thysanoptera</taxon>
        <taxon>Terebrantia</taxon>
        <taxon>Thripoidea</taxon>
        <taxon>Thripidae</taxon>
        <taxon>Thrips</taxon>
    </lineage>
</organism>
<dbReference type="KEGG" id="tpal:117650533"/>
<evidence type="ECO:0000313" key="4">
    <source>
        <dbReference type="RefSeq" id="XP_034249927.1"/>
    </source>
</evidence>
<dbReference type="AlphaFoldDB" id="A0A6P8ZYU0"/>
<accession>A0A6P8ZYU0</accession>
<gene>
    <name evidence="3 4" type="primary">LOC117650533</name>
</gene>
<dbReference type="Gene3D" id="1.25.40.20">
    <property type="entry name" value="Ankyrin repeat-containing domain"/>
    <property type="match status" value="2"/>
</dbReference>
<reference evidence="3 4" key="1">
    <citation type="submission" date="2025-04" db="UniProtKB">
        <authorList>
            <consortium name="RefSeq"/>
        </authorList>
    </citation>
    <scope>IDENTIFICATION</scope>
    <source>
        <tissue evidence="3 4">Total insect</tissue>
    </source>
</reference>
<dbReference type="PROSITE" id="PS50297">
    <property type="entry name" value="ANK_REP_REGION"/>
    <property type="match status" value="2"/>
</dbReference>
<protein>
    <submittedName>
        <fullName evidence="3 4">Homeobox protein Wariai-like</fullName>
    </submittedName>
</protein>
<keyword evidence="2" id="KW-1185">Reference proteome</keyword>
<dbReference type="PANTHER" id="PTHR22677">
    <property type="entry name" value="ANKYRIN REPEAT DOMAIN-CONTAINING PROTEIN 60"/>
    <property type="match status" value="1"/>
</dbReference>
<dbReference type="SMART" id="SM00248">
    <property type="entry name" value="ANK"/>
    <property type="match status" value="2"/>
</dbReference>
<dbReference type="GeneID" id="117650533"/>
<dbReference type="OrthoDB" id="496981at2759"/>
<dbReference type="PANTHER" id="PTHR22677:SF4">
    <property type="entry name" value="USHER SYNDROME TYPE-1G PROTEIN-LIKE PROTEIN"/>
    <property type="match status" value="1"/>
</dbReference>
<dbReference type="RefSeq" id="XP_034249927.1">
    <property type="nucleotide sequence ID" value="XM_034394036.1"/>
</dbReference>
<dbReference type="SUPFAM" id="SSF48403">
    <property type="entry name" value="Ankyrin repeat"/>
    <property type="match status" value="1"/>
</dbReference>
<proteinExistence type="predicted"/>
<dbReference type="InterPro" id="IPR039323">
    <property type="entry name" value="ANKRD_45/46/60"/>
</dbReference>
<evidence type="ECO:0000313" key="2">
    <source>
        <dbReference type="Proteomes" id="UP000515158"/>
    </source>
</evidence>
<name>A0A6P8ZYU0_THRPL</name>
<dbReference type="Pfam" id="PF12796">
    <property type="entry name" value="Ank_2"/>
    <property type="match status" value="1"/>
</dbReference>
<dbReference type="InterPro" id="IPR036770">
    <property type="entry name" value="Ankyrin_rpt-contain_sf"/>
</dbReference>
<dbReference type="PROSITE" id="PS50088">
    <property type="entry name" value="ANK_REPEAT"/>
    <property type="match status" value="2"/>
</dbReference>
<evidence type="ECO:0000256" key="1">
    <source>
        <dbReference type="PROSITE-ProRule" id="PRU00023"/>
    </source>
</evidence>
<dbReference type="InterPro" id="IPR002110">
    <property type="entry name" value="Ankyrin_rpt"/>
</dbReference>
<feature type="repeat" description="ANK" evidence="1">
    <location>
        <begin position="114"/>
        <end position="146"/>
    </location>
</feature>
<feature type="repeat" description="ANK" evidence="1">
    <location>
        <begin position="147"/>
        <end position="179"/>
    </location>
</feature>
<evidence type="ECO:0000313" key="3">
    <source>
        <dbReference type="RefSeq" id="XP_034249926.1"/>
    </source>
</evidence>
<sequence length="401" mass="44151">MFPLFPENVFSSTENAVRMTSFLSGPGLPPFKLPSSGLPPGFARDPERRSLLMMKRLNEGALLDQAKKRSEWKNWEWTDGLVERKLRIAVSTNNIELVQSYLFSGVNPNCVDSMGRSPLHLASCSGYSDIVRLLLENGANPNQRDRLGNTPLHLAACTNNIVVVTLLLKAGTDVCTIDLHGRSPLQLAQSKLKLLQKHMSGDGTSENCARNQSFQVVFPPKQSLETIAEMPVYDNAYVSNQALQIVEMIKLFLQKRGQEAEADLLSAFSSRLNLSETKEQVETQVRDLLDSLSGLSLNSMSSASSASSANETQGSANATSVFNNNCTTSGPTGASFFSNAFSPSSSVPSTPFCSLMPSADSDSQAGPMRHRTFRRRAMRRMERGVAQLYHTREREKNYDNN</sequence>
<dbReference type="RefSeq" id="XP_034249926.1">
    <property type="nucleotide sequence ID" value="XM_034394035.1"/>
</dbReference>
<dbReference type="Proteomes" id="UP000515158">
    <property type="component" value="Unplaced"/>
</dbReference>